<protein>
    <submittedName>
        <fullName evidence="11">Dolichyl-diphosphooligosaccharide--protein glycosyltransferase subunit 3</fullName>
    </submittedName>
</protein>
<sequence length="317" mass="35356">MRFVHSLLALLLTPIFVVATFNIEDHVSSDGVVYANDQMLDQILANKRDYTVALLLSTTNDRFGCHFCNILGPDYHIVASSWRKKNPDGNKLYFVFGEFEECTRSFQKLSLTSVPSFKIYLPNAVPRGVGSDHLTAEFKSTGNQVGALVGLLGQQGFHVEIVKPFPWERVFRASMTIIAVLIALVAFWDVFKRIITSRQPWIAFSVVTVLLFTAGQMFNITRGTPLLGQDNGKIVYFQSGFGNQLAIETQIIAILYAVLSFLTISLIAKVPRITNPKVQLGVAVALALSVYVGYSYFIAIYRVKYYGYPYGLLPVSI</sequence>
<comment type="subcellular location">
    <subcellularLocation>
        <location evidence="2">Endoplasmic reticulum membrane</location>
        <topology evidence="2">Multi-pass membrane protein</topology>
    </subcellularLocation>
</comment>
<comment type="function">
    <text evidence="1">Subunit of the oligosaccharyl transferase (OST) complex that catalyzes the initial transfer of a defined glycan (Glc(3)Man(9)GlcNAc(2) in eukaryotes) from the lipid carrier dolichol-pyrophosphate to an asparagine residue within an Asn-X-Ser/Thr consensus motif in nascent polypeptide chains, the first step in protein N-glycosylation. N-glycosylation occurs cotranslationally and the complex associates with the Sec61 complex at the channel-forming translocon complex that mediates protein translocation across the endoplasmic reticulum (ER). All subunits are required for a maximal enzyme activity.</text>
</comment>
<feature type="transmembrane region" description="Helical" evidence="9">
    <location>
        <begin position="251"/>
        <end position="268"/>
    </location>
</feature>
<evidence type="ECO:0000256" key="10">
    <source>
        <dbReference type="SAM" id="SignalP"/>
    </source>
</evidence>
<feature type="transmembrane region" description="Helical" evidence="9">
    <location>
        <begin position="280"/>
        <end position="301"/>
    </location>
</feature>
<feature type="signal peptide" evidence="10">
    <location>
        <begin position="1"/>
        <end position="19"/>
    </location>
</feature>
<feature type="transmembrane region" description="Helical" evidence="9">
    <location>
        <begin position="200"/>
        <end position="218"/>
    </location>
</feature>
<dbReference type="GO" id="GO:0018279">
    <property type="term" value="P:protein N-linked glycosylation via asparagine"/>
    <property type="evidence" value="ECO:0007669"/>
    <property type="project" value="TreeGrafter"/>
</dbReference>
<evidence type="ECO:0000313" key="12">
    <source>
        <dbReference type="Proteomes" id="UP000238350"/>
    </source>
</evidence>
<evidence type="ECO:0000256" key="6">
    <source>
        <dbReference type="ARBA" id="ARBA00022824"/>
    </source>
</evidence>
<dbReference type="EMBL" id="NDIQ01000021">
    <property type="protein sequence ID" value="PRT54958.1"/>
    <property type="molecule type" value="Genomic_DNA"/>
</dbReference>
<dbReference type="PANTHER" id="PTHR12692:SF0">
    <property type="entry name" value="GH11935P"/>
    <property type="match status" value="1"/>
</dbReference>
<organism evidence="11 12">
    <name type="scientific">Wickerhamiella sorbophila</name>
    <dbReference type="NCBI Taxonomy" id="45607"/>
    <lineage>
        <taxon>Eukaryota</taxon>
        <taxon>Fungi</taxon>
        <taxon>Dikarya</taxon>
        <taxon>Ascomycota</taxon>
        <taxon>Saccharomycotina</taxon>
        <taxon>Dipodascomycetes</taxon>
        <taxon>Dipodascales</taxon>
        <taxon>Trichomonascaceae</taxon>
        <taxon>Wickerhamiella</taxon>
    </lineage>
</organism>
<dbReference type="OrthoDB" id="67566at2759"/>
<feature type="transmembrane region" description="Helical" evidence="9">
    <location>
        <begin position="170"/>
        <end position="188"/>
    </location>
</feature>
<evidence type="ECO:0000313" key="11">
    <source>
        <dbReference type="EMBL" id="PRT54958.1"/>
    </source>
</evidence>
<dbReference type="Proteomes" id="UP000238350">
    <property type="component" value="Unassembled WGS sequence"/>
</dbReference>
<evidence type="ECO:0000256" key="1">
    <source>
        <dbReference type="ARBA" id="ARBA00002791"/>
    </source>
</evidence>
<keyword evidence="8 9" id="KW-0472">Membrane</keyword>
<keyword evidence="7 9" id="KW-1133">Transmembrane helix</keyword>
<accession>A0A2T0FIZ1</accession>
<dbReference type="GO" id="GO:0016740">
    <property type="term" value="F:transferase activity"/>
    <property type="evidence" value="ECO:0007669"/>
    <property type="project" value="UniProtKB-KW"/>
</dbReference>
<comment type="caution">
    <text evidence="11">The sequence shown here is derived from an EMBL/GenBank/DDBJ whole genome shotgun (WGS) entry which is preliminary data.</text>
</comment>
<evidence type="ECO:0000256" key="4">
    <source>
        <dbReference type="ARBA" id="ARBA00022692"/>
    </source>
</evidence>
<dbReference type="RefSeq" id="XP_024664903.1">
    <property type="nucleotide sequence ID" value="XM_024809135.1"/>
</dbReference>
<keyword evidence="4 9" id="KW-0812">Transmembrane</keyword>
<keyword evidence="12" id="KW-1185">Reference proteome</keyword>
<dbReference type="GO" id="GO:0008250">
    <property type="term" value="C:oligosaccharyltransferase complex"/>
    <property type="evidence" value="ECO:0007669"/>
    <property type="project" value="TreeGrafter"/>
</dbReference>
<keyword evidence="6" id="KW-0256">Endoplasmic reticulum</keyword>
<dbReference type="PANTHER" id="PTHR12692">
    <property type="entry name" value="DOLICHYL-DIPHOSPHOOLIGOSACCHARIDE--PROTEIN GLYCOSYLTRANSFERASE-RELATED"/>
    <property type="match status" value="1"/>
</dbReference>
<keyword evidence="11" id="KW-0808">Transferase</keyword>
<dbReference type="InterPro" id="IPR021149">
    <property type="entry name" value="OligosaccharylTrfase_OST3/OST6"/>
</dbReference>
<name>A0A2T0FIZ1_9ASCO</name>
<keyword evidence="5 10" id="KW-0732">Signal</keyword>
<dbReference type="STRING" id="45607.A0A2T0FIZ1"/>
<dbReference type="Pfam" id="PF04756">
    <property type="entry name" value="OST3_OST6"/>
    <property type="match status" value="1"/>
</dbReference>
<evidence type="ECO:0000256" key="7">
    <source>
        <dbReference type="ARBA" id="ARBA00022989"/>
    </source>
</evidence>
<evidence type="ECO:0000256" key="9">
    <source>
        <dbReference type="SAM" id="Phobius"/>
    </source>
</evidence>
<evidence type="ECO:0000256" key="3">
    <source>
        <dbReference type="ARBA" id="ARBA00009561"/>
    </source>
</evidence>
<evidence type="ECO:0000256" key="8">
    <source>
        <dbReference type="ARBA" id="ARBA00023136"/>
    </source>
</evidence>
<gene>
    <name evidence="11" type="ORF">B9G98_02578</name>
</gene>
<evidence type="ECO:0000256" key="5">
    <source>
        <dbReference type="ARBA" id="ARBA00022729"/>
    </source>
</evidence>
<proteinExistence type="inferred from homology"/>
<dbReference type="Gene3D" id="3.40.30.10">
    <property type="entry name" value="Glutaredoxin"/>
    <property type="match status" value="1"/>
</dbReference>
<feature type="chain" id="PRO_5015412208" evidence="10">
    <location>
        <begin position="20"/>
        <end position="317"/>
    </location>
</feature>
<reference evidence="11 12" key="1">
    <citation type="submission" date="2017-04" db="EMBL/GenBank/DDBJ databases">
        <title>Genome sequencing of [Candida] sorbophila.</title>
        <authorList>
            <person name="Ahn J.O."/>
        </authorList>
    </citation>
    <scope>NUCLEOTIDE SEQUENCE [LARGE SCALE GENOMIC DNA]</scope>
    <source>
        <strain evidence="11 12">DS02</strain>
    </source>
</reference>
<comment type="similarity">
    <text evidence="3">Belongs to the OST3/OST6 family.</text>
</comment>
<dbReference type="AlphaFoldDB" id="A0A2T0FIZ1"/>
<dbReference type="GeneID" id="36516326"/>
<evidence type="ECO:0000256" key="2">
    <source>
        <dbReference type="ARBA" id="ARBA00004477"/>
    </source>
</evidence>